<dbReference type="Proteomes" id="UP000653472">
    <property type="component" value="Unassembled WGS sequence"/>
</dbReference>
<keyword evidence="3" id="KW-1185">Reference proteome</keyword>
<dbReference type="EMBL" id="JAAVXB010000002">
    <property type="protein sequence ID" value="NKF21566.1"/>
    <property type="molecule type" value="Genomic_DNA"/>
</dbReference>
<proteinExistence type="predicted"/>
<reference evidence="2" key="1">
    <citation type="submission" date="2020-03" db="EMBL/GenBank/DDBJ databases">
        <title>Solimonas marina sp. nov., isolated from deep seawater of the Pacific Ocean.</title>
        <authorList>
            <person name="Liu X."/>
            <person name="Lai Q."/>
            <person name="Sun F."/>
            <person name="Gai Y."/>
            <person name="Li G."/>
            <person name="Shao Z."/>
        </authorList>
    </citation>
    <scope>NUCLEOTIDE SEQUENCE</scope>
    <source>
        <strain evidence="2">C16B3</strain>
    </source>
</reference>
<evidence type="ECO:0000256" key="1">
    <source>
        <dbReference type="SAM" id="MobiDB-lite"/>
    </source>
</evidence>
<accession>A0A969W6I6</accession>
<comment type="caution">
    <text evidence="2">The sequence shown here is derived from an EMBL/GenBank/DDBJ whole genome shotgun (WGS) entry which is preliminary data.</text>
</comment>
<evidence type="ECO:0000313" key="2">
    <source>
        <dbReference type="EMBL" id="NKF21566.1"/>
    </source>
</evidence>
<dbReference type="AlphaFoldDB" id="A0A969W6I6"/>
<feature type="region of interest" description="Disordered" evidence="1">
    <location>
        <begin position="1"/>
        <end position="33"/>
    </location>
</feature>
<sequence length="109" mass="10942">MTNNTKPPTQAVGVSGIDAHGSMQATSEPMRSPHGVLMAGSRDAGFQAFVYARAGRPGPATPAGTVEAVFGLIGASNWSDLGKPECATAFVALLKAYAAGGRSVSGPLP</sequence>
<evidence type="ECO:0000313" key="3">
    <source>
        <dbReference type="Proteomes" id="UP000653472"/>
    </source>
</evidence>
<dbReference type="RefSeq" id="WP_168146822.1">
    <property type="nucleotide sequence ID" value="NZ_JAAVXB010000002.1"/>
</dbReference>
<gene>
    <name evidence="2" type="ORF">G7Y82_04495</name>
</gene>
<organism evidence="2 3">
    <name type="scientific">Solimonas marina</name>
    <dbReference type="NCBI Taxonomy" id="2714601"/>
    <lineage>
        <taxon>Bacteria</taxon>
        <taxon>Pseudomonadati</taxon>
        <taxon>Pseudomonadota</taxon>
        <taxon>Gammaproteobacteria</taxon>
        <taxon>Nevskiales</taxon>
        <taxon>Nevskiaceae</taxon>
        <taxon>Solimonas</taxon>
    </lineage>
</organism>
<name>A0A969W6I6_9GAMM</name>
<protein>
    <submittedName>
        <fullName evidence="2">Uncharacterized protein</fullName>
    </submittedName>
</protein>